<keyword evidence="2" id="KW-0472">Membrane</keyword>
<dbReference type="Pfam" id="PF13248">
    <property type="entry name" value="Zn_ribbon_3"/>
    <property type="match status" value="1"/>
</dbReference>
<evidence type="ECO:0000259" key="3">
    <source>
        <dbReference type="Pfam" id="PF13248"/>
    </source>
</evidence>
<dbReference type="Proteomes" id="UP000195781">
    <property type="component" value="Unassembled WGS sequence"/>
</dbReference>
<sequence length="360" mass="37579">MYCPQCGTNVADGLNFCPRCGAQLGGGSGNPDSPGGGASSESSPTVGGAATYAASSTPEVPGAASSGAHDAATPGTPAPDTLSAQVSRAQKHSKRRLPMLLIVILVTLALAAAAFAATYVYQNVILPQLEEQAQQQAEEDLAAEQQAEQDAQAAEEARQRAVYNDILTTYRDSQAQGWQNASSSTLNDLAALGAIVDLQEDMNVSVTYDELVSGTVAYAYTDLGNDGTLDLVIGVLSGNGDAYKLIGAFSTDGSTTTSLMNGSLLMRVTWDVDIDGYLRSVGADGADAGSVTLYTVEDGNPVIVQHLGWRDGSYFTYNDDGTTSPVDESEVSNARNAAQTDFYLDWTPLEDFEPVVADGE</sequence>
<feature type="compositionally biased region" description="Low complexity" evidence="1">
    <location>
        <begin position="143"/>
        <end position="154"/>
    </location>
</feature>
<evidence type="ECO:0000256" key="1">
    <source>
        <dbReference type="SAM" id="MobiDB-lite"/>
    </source>
</evidence>
<evidence type="ECO:0000313" key="4">
    <source>
        <dbReference type="EMBL" id="OUN86587.1"/>
    </source>
</evidence>
<organism evidence="4 5">
    <name type="scientific">[Collinsella] massiliensis</name>
    <dbReference type="NCBI Taxonomy" id="1232426"/>
    <lineage>
        <taxon>Bacteria</taxon>
        <taxon>Bacillati</taxon>
        <taxon>Actinomycetota</taxon>
        <taxon>Coriobacteriia</taxon>
        <taxon>Coriobacteriales</taxon>
        <taxon>Coriobacteriaceae</taxon>
        <taxon>Enorma</taxon>
    </lineage>
</organism>
<gene>
    <name evidence="4" type="ORF">B5G02_08535</name>
</gene>
<feature type="domain" description="Putative zinc-ribbon" evidence="3">
    <location>
        <begin position="2"/>
        <end position="23"/>
    </location>
</feature>
<dbReference type="RefSeq" id="WP_094335906.1">
    <property type="nucleotide sequence ID" value="NZ_NFIE01000020.1"/>
</dbReference>
<dbReference type="EMBL" id="NFIE01000020">
    <property type="protein sequence ID" value="OUN86587.1"/>
    <property type="molecule type" value="Genomic_DNA"/>
</dbReference>
<reference evidence="5" key="1">
    <citation type="submission" date="2017-04" db="EMBL/GenBank/DDBJ databases">
        <title>Function of individual gut microbiota members based on whole genome sequencing of pure cultures obtained from chicken caecum.</title>
        <authorList>
            <person name="Medvecky M."/>
            <person name="Cejkova D."/>
            <person name="Polansky O."/>
            <person name="Karasova D."/>
            <person name="Kubasova T."/>
            <person name="Cizek A."/>
            <person name="Rychlik I."/>
        </authorList>
    </citation>
    <scope>NUCLEOTIDE SEQUENCE [LARGE SCALE GENOMIC DNA]</scope>
    <source>
        <strain evidence="5">An5</strain>
    </source>
</reference>
<feature type="transmembrane region" description="Helical" evidence="2">
    <location>
        <begin position="97"/>
        <end position="121"/>
    </location>
</feature>
<evidence type="ECO:0000313" key="5">
    <source>
        <dbReference type="Proteomes" id="UP000195781"/>
    </source>
</evidence>
<accession>A0A1Y3XTH8</accession>
<name>A0A1Y3XTH8_9ACTN</name>
<feature type="compositionally biased region" description="Gly residues" evidence="1">
    <location>
        <begin position="27"/>
        <end position="38"/>
    </location>
</feature>
<dbReference type="InterPro" id="IPR059113">
    <property type="entry name" value="Znf_ribbon"/>
</dbReference>
<comment type="caution">
    <text evidence="4">The sequence shown here is derived from an EMBL/GenBank/DDBJ whole genome shotgun (WGS) entry which is preliminary data.</text>
</comment>
<feature type="region of interest" description="Disordered" evidence="1">
    <location>
        <begin position="136"/>
        <end position="155"/>
    </location>
</feature>
<feature type="region of interest" description="Disordered" evidence="1">
    <location>
        <begin position="27"/>
        <end position="89"/>
    </location>
</feature>
<evidence type="ECO:0000256" key="2">
    <source>
        <dbReference type="SAM" id="Phobius"/>
    </source>
</evidence>
<dbReference type="OrthoDB" id="5181884at2"/>
<keyword evidence="2" id="KW-1133">Transmembrane helix</keyword>
<keyword evidence="2" id="KW-0812">Transmembrane</keyword>
<protein>
    <submittedName>
        <fullName evidence="4">Zinc ribbon domain-containing protein</fullName>
    </submittedName>
</protein>
<dbReference type="AlphaFoldDB" id="A0A1Y3XTH8"/>
<keyword evidence="5" id="KW-1185">Reference proteome</keyword>
<proteinExistence type="predicted"/>